<dbReference type="SUPFAM" id="SSF53474">
    <property type="entry name" value="alpha/beta-Hydrolases"/>
    <property type="match status" value="1"/>
</dbReference>
<proteinExistence type="predicted"/>
<accession>A0A443ILQ1</accession>
<dbReference type="RefSeq" id="WP_128270799.1">
    <property type="nucleotide sequence ID" value="NZ_SAUW01000029.1"/>
</dbReference>
<comment type="caution">
    <text evidence="1">The sequence shown here is derived from an EMBL/GenBank/DDBJ whole genome shotgun (WGS) entry which is preliminary data.</text>
</comment>
<dbReference type="AlphaFoldDB" id="A0A443ILQ1"/>
<keyword evidence="1" id="KW-0378">Hydrolase</keyword>
<sequence>MADYIILPGYTGSGEGHWQSLWQQADPEMRRLAPASWDRPDSDDWIAALDRAVGEAQGPTVLVAHSLGCLLVAQWSALPGRSVAGAFLVAPPDPEAPDFPRAEAPGFVTVPQGRLGFPALIVASSNDPYATLDRQHRYAADWGAGIVGIGARGHINSASGLGDWPEGRNLLRAFIAGLAI</sequence>
<reference evidence="1 2" key="2">
    <citation type="submission" date="2019-01" db="EMBL/GenBank/DDBJ databases">
        <authorList>
            <person name="Li Y."/>
        </authorList>
    </citation>
    <scope>NUCLEOTIDE SEQUENCE [LARGE SCALE GENOMIC DNA]</scope>
    <source>
        <strain evidence="1 2">2D-5</strain>
    </source>
</reference>
<dbReference type="InterPro" id="IPR029058">
    <property type="entry name" value="AB_hydrolase_fold"/>
</dbReference>
<evidence type="ECO:0000313" key="2">
    <source>
        <dbReference type="Proteomes" id="UP000285710"/>
    </source>
</evidence>
<name>A0A443ILQ1_9RHOB</name>
<dbReference type="InterPro" id="IPR010662">
    <property type="entry name" value="RBBP9/YdeN"/>
</dbReference>
<protein>
    <submittedName>
        <fullName evidence="1">Serine hydrolase family protein</fullName>
    </submittedName>
</protein>
<reference evidence="1 2" key="1">
    <citation type="submission" date="2019-01" db="EMBL/GenBank/DDBJ databases">
        <title>Sinorhodobacter populi sp. nov. isolated from the symptomatic bark tissue of Populus euramericana canker.</title>
        <authorList>
            <person name="Xu G."/>
        </authorList>
    </citation>
    <scope>NUCLEOTIDE SEQUENCE [LARGE SCALE GENOMIC DNA]</scope>
    <source>
        <strain evidence="1 2">2D-5</strain>
    </source>
</reference>
<dbReference type="Proteomes" id="UP000285710">
    <property type="component" value="Unassembled WGS sequence"/>
</dbReference>
<keyword evidence="2" id="KW-1185">Reference proteome</keyword>
<dbReference type="Gene3D" id="3.40.50.1820">
    <property type="entry name" value="alpha/beta hydrolase"/>
    <property type="match status" value="1"/>
</dbReference>
<gene>
    <name evidence="1" type="ORF">D2T33_18735</name>
</gene>
<dbReference type="Pfam" id="PF06821">
    <property type="entry name" value="Ser_hydrolase"/>
    <property type="match status" value="1"/>
</dbReference>
<dbReference type="GO" id="GO:0016787">
    <property type="term" value="F:hydrolase activity"/>
    <property type="evidence" value="ECO:0007669"/>
    <property type="project" value="UniProtKB-KW"/>
</dbReference>
<dbReference type="EMBL" id="SAUW01000029">
    <property type="protein sequence ID" value="RWR06291.1"/>
    <property type="molecule type" value="Genomic_DNA"/>
</dbReference>
<organism evidence="1 2">
    <name type="scientific">Paenirhodobacter populi</name>
    <dbReference type="NCBI Taxonomy" id="2306993"/>
    <lineage>
        <taxon>Bacteria</taxon>
        <taxon>Pseudomonadati</taxon>
        <taxon>Pseudomonadota</taxon>
        <taxon>Alphaproteobacteria</taxon>
        <taxon>Rhodobacterales</taxon>
        <taxon>Rhodobacter group</taxon>
        <taxon>Paenirhodobacter</taxon>
    </lineage>
</organism>
<evidence type="ECO:0000313" key="1">
    <source>
        <dbReference type="EMBL" id="RWR06291.1"/>
    </source>
</evidence>